<dbReference type="AlphaFoldDB" id="A0A5E3ZYP3"/>
<proteinExistence type="predicted"/>
<reference evidence="1 2" key="1">
    <citation type="submission" date="2019-04" db="EMBL/GenBank/DDBJ databases">
        <authorList>
            <person name="Seth-Smith MB H."/>
            <person name="Seth-Smith H."/>
        </authorList>
    </citation>
    <scope>NUCLEOTIDE SEQUENCE [LARGE SCALE GENOMIC DNA]</scope>
    <source>
        <strain evidence="1">USB-603019</strain>
    </source>
</reference>
<dbReference type="SUPFAM" id="SSF52733">
    <property type="entry name" value="Nicotinate mononucleotide:5,6-dimethylbenzimidazole phosphoribosyltransferase (CobT)"/>
    <property type="match status" value="1"/>
</dbReference>
<keyword evidence="2" id="KW-1185">Reference proteome</keyword>
<accession>A0A5E3ZYP3</accession>
<sequence>MRHIPVVLDGVIVGACALLAEMLAPGARSWWVAGHCSAEPAHAAALRALELSPLVDLGLRLGEGSGAVCAVPLLRGAIHCMTDMTTFDDVEVSGRLDAQDGIGPRFTTSEV</sequence>
<organism evidence="1 2">
    <name type="scientific">Lawsonella clevelandensis</name>
    <dbReference type="NCBI Taxonomy" id="1528099"/>
    <lineage>
        <taxon>Bacteria</taxon>
        <taxon>Bacillati</taxon>
        <taxon>Actinomycetota</taxon>
        <taxon>Actinomycetes</taxon>
        <taxon>Mycobacteriales</taxon>
        <taxon>Lawsonellaceae</taxon>
        <taxon>Lawsonella</taxon>
    </lineage>
</organism>
<protein>
    <submittedName>
        <fullName evidence="1">Nicotinate-nucleotide--dimethylbenzimidazole phosphoribosyltransferase</fullName>
    </submittedName>
</protein>
<gene>
    <name evidence="1" type="primary">cobT</name>
    <name evidence="1" type="ORF">LC603019_01533</name>
</gene>
<name>A0A5E3ZYP3_9ACTN</name>
<dbReference type="GO" id="GO:0008939">
    <property type="term" value="F:nicotinate-nucleotide-dimethylbenzimidazole phosphoribosyltransferase activity"/>
    <property type="evidence" value="ECO:0007669"/>
    <property type="project" value="InterPro"/>
</dbReference>
<dbReference type="Pfam" id="PF02277">
    <property type="entry name" value="DBI_PRT"/>
    <property type="match status" value="1"/>
</dbReference>
<evidence type="ECO:0000313" key="1">
    <source>
        <dbReference type="EMBL" id="VHO01601.1"/>
    </source>
</evidence>
<dbReference type="InterPro" id="IPR003200">
    <property type="entry name" value="Nict_dMeBzImd_PRibTrfase"/>
</dbReference>
<keyword evidence="1" id="KW-0328">Glycosyltransferase</keyword>
<dbReference type="PANTHER" id="PTHR43463:SF1">
    <property type="entry name" value="NICOTINATE-NUCLEOTIDE--DIMETHYLBENZIMIDAZOLE PHOSPHORIBOSYLTRANSFERASE"/>
    <property type="match status" value="1"/>
</dbReference>
<dbReference type="Gene3D" id="3.40.50.10210">
    <property type="match status" value="1"/>
</dbReference>
<dbReference type="InterPro" id="IPR036087">
    <property type="entry name" value="Nict_dMeBzImd_PRibTrfase_sf"/>
</dbReference>
<dbReference type="PANTHER" id="PTHR43463">
    <property type="entry name" value="NICOTINATE-NUCLEOTIDE--DIMETHYLBENZIMIDAZOLE PHOSPHORIBOSYLTRANSFERASE"/>
    <property type="match status" value="1"/>
</dbReference>
<evidence type="ECO:0000313" key="2">
    <source>
        <dbReference type="Proteomes" id="UP000324288"/>
    </source>
</evidence>
<dbReference type="EMBL" id="LR584267">
    <property type="protein sequence ID" value="VHO01601.1"/>
    <property type="molecule type" value="Genomic_DNA"/>
</dbReference>
<keyword evidence="1" id="KW-0808">Transferase</keyword>
<dbReference type="Proteomes" id="UP000324288">
    <property type="component" value="Chromosome"/>
</dbReference>